<reference evidence="4" key="2">
    <citation type="submission" date="2020-09" db="EMBL/GenBank/DDBJ databases">
        <authorList>
            <person name="Sun Q."/>
            <person name="Ohkuma M."/>
        </authorList>
    </citation>
    <scope>NUCLEOTIDE SEQUENCE</scope>
    <source>
        <strain evidence="4">JCM 4122</strain>
    </source>
</reference>
<dbReference type="Pfam" id="PF03795">
    <property type="entry name" value="YCII"/>
    <property type="match status" value="1"/>
</dbReference>
<accession>A0A919BJ70</accession>
<comment type="similarity">
    <text evidence="1">Belongs to the YciI family.</text>
</comment>
<sequence>MKGFTAAIIGRPGDSGRIFRIRPRGVEIPAPAPTLLRKAGREHRKDRQAERGVRRGSRGDVEDPMKYLVMVQGSHADYEAMSGRGSAQGPAWDKESLKAMFDFMNTLNKELIESGEMLDGQGLADPAETRLVSLDAQGRPVVTDGPYAETKEVLAGYWVLDCASLDRVTEIAARVMRCPQPAGAPAYPVVIRRIDETGPVQD</sequence>
<dbReference type="Gene3D" id="3.30.70.1060">
    <property type="entry name" value="Dimeric alpha+beta barrel"/>
    <property type="match status" value="1"/>
</dbReference>
<dbReference type="InterPro" id="IPR011008">
    <property type="entry name" value="Dimeric_a/b-barrel"/>
</dbReference>
<comment type="caution">
    <text evidence="4">The sequence shown here is derived from an EMBL/GenBank/DDBJ whole genome shotgun (WGS) entry which is preliminary data.</text>
</comment>
<feature type="domain" description="YCII-related" evidence="3">
    <location>
        <begin position="67"/>
        <end position="174"/>
    </location>
</feature>
<evidence type="ECO:0000256" key="1">
    <source>
        <dbReference type="ARBA" id="ARBA00007689"/>
    </source>
</evidence>
<feature type="compositionally biased region" description="Basic and acidic residues" evidence="2">
    <location>
        <begin position="43"/>
        <end position="60"/>
    </location>
</feature>
<proteinExistence type="inferred from homology"/>
<evidence type="ECO:0000313" key="4">
    <source>
        <dbReference type="EMBL" id="GHF92865.1"/>
    </source>
</evidence>
<protein>
    <recommendedName>
        <fullName evidence="3">YCII-related domain-containing protein</fullName>
    </recommendedName>
</protein>
<dbReference type="EMBL" id="BNBE01000001">
    <property type="protein sequence ID" value="GHF92865.1"/>
    <property type="molecule type" value="Genomic_DNA"/>
</dbReference>
<dbReference type="Proteomes" id="UP000632849">
    <property type="component" value="Unassembled WGS sequence"/>
</dbReference>
<reference evidence="4" key="1">
    <citation type="journal article" date="2014" name="Int. J. Syst. Evol. Microbiol.">
        <title>Complete genome sequence of Corynebacterium casei LMG S-19264T (=DSM 44701T), isolated from a smear-ripened cheese.</title>
        <authorList>
            <consortium name="US DOE Joint Genome Institute (JGI-PGF)"/>
            <person name="Walter F."/>
            <person name="Albersmeier A."/>
            <person name="Kalinowski J."/>
            <person name="Ruckert C."/>
        </authorList>
    </citation>
    <scope>NUCLEOTIDE SEQUENCE</scope>
    <source>
        <strain evidence="4">JCM 4122</strain>
    </source>
</reference>
<dbReference type="PANTHER" id="PTHR35174">
    <property type="entry name" value="BLL7171 PROTEIN-RELATED"/>
    <property type="match status" value="1"/>
</dbReference>
<feature type="region of interest" description="Disordered" evidence="2">
    <location>
        <begin position="37"/>
        <end position="60"/>
    </location>
</feature>
<keyword evidence="5" id="KW-1185">Reference proteome</keyword>
<dbReference type="SUPFAM" id="SSF54909">
    <property type="entry name" value="Dimeric alpha+beta barrel"/>
    <property type="match status" value="1"/>
</dbReference>
<name>A0A919BJ70_STRFL</name>
<evidence type="ECO:0000313" key="5">
    <source>
        <dbReference type="Proteomes" id="UP000632849"/>
    </source>
</evidence>
<evidence type="ECO:0000256" key="2">
    <source>
        <dbReference type="SAM" id="MobiDB-lite"/>
    </source>
</evidence>
<organism evidence="4 5">
    <name type="scientific">Streptomyces filamentosus</name>
    <name type="common">Streptomyces roseosporus</name>
    <dbReference type="NCBI Taxonomy" id="67294"/>
    <lineage>
        <taxon>Bacteria</taxon>
        <taxon>Bacillati</taxon>
        <taxon>Actinomycetota</taxon>
        <taxon>Actinomycetes</taxon>
        <taxon>Kitasatosporales</taxon>
        <taxon>Streptomycetaceae</taxon>
        <taxon>Streptomyces</taxon>
    </lineage>
</organism>
<dbReference type="PANTHER" id="PTHR35174:SF3">
    <property type="entry name" value="BLL7171 PROTEIN"/>
    <property type="match status" value="1"/>
</dbReference>
<dbReference type="AlphaFoldDB" id="A0A919BJ70"/>
<gene>
    <name evidence="4" type="ORF">GCM10017667_23170</name>
</gene>
<evidence type="ECO:0000259" key="3">
    <source>
        <dbReference type="Pfam" id="PF03795"/>
    </source>
</evidence>
<dbReference type="InterPro" id="IPR005545">
    <property type="entry name" value="YCII"/>
</dbReference>